<dbReference type="Proteomes" id="UP001140562">
    <property type="component" value="Unassembled WGS sequence"/>
</dbReference>
<reference evidence="1" key="1">
    <citation type="submission" date="2022-10" db="EMBL/GenBank/DDBJ databases">
        <title>Tapping the CABI collections for fungal endophytes: first genome assemblies for Collariella, Neodidymelliopsis, Ascochyta clinopodiicola, Didymella pomorum, Didymosphaeria variabile, Neocosmospora piperis and Neocucurbitaria cava.</title>
        <authorList>
            <person name="Hill R."/>
        </authorList>
    </citation>
    <scope>NUCLEOTIDE SEQUENCE</scope>
    <source>
        <strain evidence="1">IMI 360193</strain>
    </source>
</reference>
<dbReference type="PANTHER" id="PTHR47256:SF1">
    <property type="entry name" value="ZN(II)2CYS6 TRANSCRIPTION FACTOR (EUROFUNG)"/>
    <property type="match status" value="1"/>
</dbReference>
<keyword evidence="2" id="KW-1185">Reference proteome</keyword>
<dbReference type="EMBL" id="JAPEUV010000060">
    <property type="protein sequence ID" value="KAJ4335542.1"/>
    <property type="molecule type" value="Genomic_DNA"/>
</dbReference>
<evidence type="ECO:0000313" key="2">
    <source>
        <dbReference type="Proteomes" id="UP001140562"/>
    </source>
</evidence>
<dbReference type="OrthoDB" id="426882at2759"/>
<sequence length="214" mass="24081">MNEACQIAYSPDSDMTPGKANKLHARLRDCMYYYHLILTLFKPLLDIPTDDVPSPHQIVADATRFLQTLIQVYYLRHGYEAMDLFLVIPLMLSASECVDALDAADEQTPPEELELLRSTLILVAMGLFTQRKNHYLANALFHVIRGRMRPADVALSRSVGNIDANVLDGKPDMAVAVRSHWPVSVVKKEEKDKLILKNLVDSYTRLNVKDGGSQ</sequence>
<proteinExistence type="predicted"/>
<accession>A0A9W9BZ71</accession>
<organism evidence="1 2">
    <name type="scientific">Didymella glomerata</name>
    <dbReference type="NCBI Taxonomy" id="749621"/>
    <lineage>
        <taxon>Eukaryota</taxon>
        <taxon>Fungi</taxon>
        <taxon>Dikarya</taxon>
        <taxon>Ascomycota</taxon>
        <taxon>Pezizomycotina</taxon>
        <taxon>Dothideomycetes</taxon>
        <taxon>Pleosporomycetidae</taxon>
        <taxon>Pleosporales</taxon>
        <taxon>Pleosporineae</taxon>
        <taxon>Didymellaceae</taxon>
        <taxon>Didymella</taxon>
    </lineage>
</organism>
<dbReference type="PANTHER" id="PTHR47256">
    <property type="entry name" value="ZN(II)2CYS6 TRANSCRIPTION FACTOR (EUROFUNG)-RELATED"/>
    <property type="match status" value="1"/>
</dbReference>
<comment type="caution">
    <text evidence="1">The sequence shown here is derived from an EMBL/GenBank/DDBJ whole genome shotgun (WGS) entry which is preliminary data.</text>
</comment>
<evidence type="ECO:0000313" key="1">
    <source>
        <dbReference type="EMBL" id="KAJ4335542.1"/>
    </source>
</evidence>
<protein>
    <submittedName>
        <fullName evidence="1">Uncharacterized protein</fullName>
    </submittedName>
</protein>
<gene>
    <name evidence="1" type="ORF">N0V87_006071</name>
</gene>
<name>A0A9W9BZ71_9PLEO</name>
<dbReference type="InterPro" id="IPR053187">
    <property type="entry name" value="Notoamide_regulator"/>
</dbReference>
<dbReference type="AlphaFoldDB" id="A0A9W9BZ71"/>